<reference evidence="1 2" key="1">
    <citation type="submission" date="2024-09" db="EMBL/GenBank/DDBJ databases">
        <authorList>
            <person name="Sun Q."/>
            <person name="Mori K."/>
        </authorList>
    </citation>
    <scope>NUCLEOTIDE SEQUENCE [LARGE SCALE GENOMIC DNA]</scope>
    <source>
        <strain evidence="1 2">JCM 3028</strain>
    </source>
</reference>
<dbReference type="Proteomes" id="UP001589610">
    <property type="component" value="Unassembled WGS sequence"/>
</dbReference>
<organism evidence="1 2">
    <name type="scientific">Streptosporangium vulgare</name>
    <dbReference type="NCBI Taxonomy" id="46190"/>
    <lineage>
        <taxon>Bacteria</taxon>
        <taxon>Bacillati</taxon>
        <taxon>Actinomycetota</taxon>
        <taxon>Actinomycetes</taxon>
        <taxon>Streptosporangiales</taxon>
        <taxon>Streptosporangiaceae</taxon>
        <taxon>Streptosporangium</taxon>
    </lineage>
</organism>
<protein>
    <submittedName>
        <fullName evidence="1">Uncharacterized protein</fullName>
    </submittedName>
</protein>
<name>A0ABV5TE54_9ACTN</name>
<gene>
    <name evidence="1" type="ORF">ACFFRH_10805</name>
</gene>
<proteinExistence type="predicted"/>
<comment type="caution">
    <text evidence="1">The sequence shown here is derived from an EMBL/GenBank/DDBJ whole genome shotgun (WGS) entry which is preliminary data.</text>
</comment>
<dbReference type="RefSeq" id="WP_386155989.1">
    <property type="nucleotide sequence ID" value="NZ_JBHMBS010000004.1"/>
</dbReference>
<sequence>MRVIVPAFTKEHADDVTGLAGLRNAEAHSSSSPYEQGVELWLPHFTRVVEVLCDHLGLDPADMLGDALLSHGRALVDAADKRLIHEVTQRIKAAVKIRDGLPDEELIVRRARISTLFPGWGGLSLLHEAAEQVGCPACAEKIPLELRTVRSTNERIEDDWVYRDVVYVATGLSCPVCTLSLEGTAEIHAAGIQQQYLRTERESLEERYADYGESEYGND</sequence>
<evidence type="ECO:0000313" key="2">
    <source>
        <dbReference type="Proteomes" id="UP001589610"/>
    </source>
</evidence>
<accession>A0ABV5TE54</accession>
<dbReference type="EMBL" id="JBHMBS010000004">
    <property type="protein sequence ID" value="MFB9675978.1"/>
    <property type="molecule type" value="Genomic_DNA"/>
</dbReference>
<keyword evidence="2" id="KW-1185">Reference proteome</keyword>
<evidence type="ECO:0000313" key="1">
    <source>
        <dbReference type="EMBL" id="MFB9675978.1"/>
    </source>
</evidence>